<proteinExistence type="predicted"/>
<gene>
    <name evidence="1" type="ORF">EV671_1001172</name>
</gene>
<sequence>MQVVALSPQQALEGLVAEHGLTGREMSAELLASVMRSQLARMYPCPPHALLAATRRALSGLGWDADALGKAASDVLEDLQTCGDVVELARVTVAQDEDRSQWLFPAPPGFVLRGHRAYLFGIAPDNAPCLPGEYRQHLQLNGAARFLALDEPGALSPASLQALGLRQLDEREWLGLERTETAAQHLDVLRDRLQRHGTNGHLPGMRTLAHQTSARTPYQRRWSEDSTATGLHIVRVEQPHGAPLWYFAELVSGRCKRSLLLPFHLDTDRGCDQAWRAQLAIDASQGCPAGYSVERRGAEAILRLDFPLPLFARRRLLFLGGSMAREDNPNAFVVPANEEASERRYLEERLWLRELVA</sequence>
<dbReference type="OrthoDB" id="7060496at2"/>
<dbReference type="EMBL" id="SMBU01000001">
    <property type="protein sequence ID" value="TCV04417.1"/>
    <property type="molecule type" value="Genomic_DNA"/>
</dbReference>
<name>A0A4R3VG55_ROSSA</name>
<reference evidence="1 2" key="1">
    <citation type="submission" date="2019-03" db="EMBL/GenBank/DDBJ databases">
        <title>Genomic Encyclopedia of Type Strains, Phase IV (KMG-IV): sequencing the most valuable type-strain genomes for metagenomic binning, comparative biology and taxonomic classification.</title>
        <authorList>
            <person name="Goeker M."/>
        </authorList>
    </citation>
    <scope>NUCLEOTIDE SEQUENCE [LARGE SCALE GENOMIC DNA]</scope>
    <source>
        <strain evidence="1 2">DSM 654</strain>
    </source>
</reference>
<dbReference type="Proteomes" id="UP000295110">
    <property type="component" value="Unassembled WGS sequence"/>
</dbReference>
<evidence type="ECO:0000313" key="1">
    <source>
        <dbReference type="EMBL" id="TCV04417.1"/>
    </source>
</evidence>
<organism evidence="1 2">
    <name type="scientific">Roseateles saccharophilus</name>
    <name type="common">Pseudomonas saccharophila</name>
    <dbReference type="NCBI Taxonomy" id="304"/>
    <lineage>
        <taxon>Bacteria</taxon>
        <taxon>Pseudomonadati</taxon>
        <taxon>Pseudomonadota</taxon>
        <taxon>Betaproteobacteria</taxon>
        <taxon>Burkholderiales</taxon>
        <taxon>Sphaerotilaceae</taxon>
        <taxon>Roseateles</taxon>
    </lineage>
</organism>
<accession>A0A4R3VG55</accession>
<evidence type="ECO:0000313" key="2">
    <source>
        <dbReference type="Proteomes" id="UP000295110"/>
    </source>
</evidence>
<dbReference type="RefSeq" id="WP_132569116.1">
    <property type="nucleotide sequence ID" value="NZ_CBCSGL010000004.1"/>
</dbReference>
<comment type="caution">
    <text evidence="1">The sequence shown here is derived from an EMBL/GenBank/DDBJ whole genome shotgun (WGS) entry which is preliminary data.</text>
</comment>
<dbReference type="AlphaFoldDB" id="A0A4R3VG55"/>
<keyword evidence="2" id="KW-1185">Reference proteome</keyword>
<protein>
    <submittedName>
        <fullName evidence="1">Uncharacterized protein</fullName>
    </submittedName>
</protein>